<dbReference type="Proteomes" id="UP000179076">
    <property type="component" value="Unassembled WGS sequence"/>
</dbReference>
<dbReference type="GO" id="GO:0003677">
    <property type="term" value="F:DNA binding"/>
    <property type="evidence" value="ECO:0007669"/>
    <property type="project" value="UniProtKB-KW"/>
</dbReference>
<evidence type="ECO:0000256" key="2">
    <source>
        <dbReference type="ARBA" id="ARBA00023125"/>
    </source>
</evidence>
<evidence type="ECO:0000313" key="6">
    <source>
        <dbReference type="EMBL" id="OGI69275.1"/>
    </source>
</evidence>
<name>A0A1F6VIB6_9PROT</name>
<organism evidence="6 7">
    <name type="scientific">Candidatus Muproteobacteria bacterium RBG_16_60_9</name>
    <dbReference type="NCBI Taxonomy" id="1817755"/>
    <lineage>
        <taxon>Bacteria</taxon>
        <taxon>Pseudomonadati</taxon>
        <taxon>Pseudomonadota</taxon>
        <taxon>Candidatus Muproteobacteria</taxon>
    </lineage>
</organism>
<dbReference type="CDD" id="cd17535">
    <property type="entry name" value="REC_NarL-like"/>
    <property type="match status" value="1"/>
</dbReference>
<dbReference type="InterPro" id="IPR001789">
    <property type="entry name" value="Sig_transdc_resp-reg_receiver"/>
</dbReference>
<dbReference type="PRINTS" id="PR00038">
    <property type="entry name" value="HTHLUXR"/>
</dbReference>
<dbReference type="CDD" id="cd06170">
    <property type="entry name" value="LuxR_C_like"/>
    <property type="match status" value="1"/>
</dbReference>
<feature type="domain" description="HTH luxR-type" evidence="4">
    <location>
        <begin position="142"/>
        <end position="207"/>
    </location>
</feature>
<dbReference type="PROSITE" id="PS50110">
    <property type="entry name" value="RESPONSE_REGULATORY"/>
    <property type="match status" value="1"/>
</dbReference>
<keyword evidence="1 3" id="KW-0597">Phosphoprotein</keyword>
<comment type="caution">
    <text evidence="6">The sequence shown here is derived from an EMBL/GenBank/DDBJ whole genome shotgun (WGS) entry which is preliminary data.</text>
</comment>
<dbReference type="Pfam" id="PF00196">
    <property type="entry name" value="GerE"/>
    <property type="match status" value="1"/>
</dbReference>
<dbReference type="Gene3D" id="3.40.50.2300">
    <property type="match status" value="1"/>
</dbReference>
<dbReference type="SUPFAM" id="SSF52172">
    <property type="entry name" value="CheY-like"/>
    <property type="match status" value="1"/>
</dbReference>
<accession>A0A1F6VIB6</accession>
<evidence type="ECO:0000259" key="4">
    <source>
        <dbReference type="PROSITE" id="PS50043"/>
    </source>
</evidence>
<dbReference type="InterPro" id="IPR058245">
    <property type="entry name" value="NreC/VraR/RcsB-like_REC"/>
</dbReference>
<reference evidence="6 7" key="1">
    <citation type="journal article" date="2016" name="Nat. Commun.">
        <title>Thousands of microbial genomes shed light on interconnected biogeochemical processes in an aquifer system.</title>
        <authorList>
            <person name="Anantharaman K."/>
            <person name="Brown C.T."/>
            <person name="Hug L.A."/>
            <person name="Sharon I."/>
            <person name="Castelle C.J."/>
            <person name="Probst A.J."/>
            <person name="Thomas B.C."/>
            <person name="Singh A."/>
            <person name="Wilkins M.J."/>
            <person name="Karaoz U."/>
            <person name="Brodie E.L."/>
            <person name="Williams K.H."/>
            <person name="Hubbard S.S."/>
            <person name="Banfield J.F."/>
        </authorList>
    </citation>
    <scope>NUCLEOTIDE SEQUENCE [LARGE SCALE GENOMIC DNA]</scope>
</reference>
<evidence type="ECO:0000256" key="3">
    <source>
        <dbReference type="PROSITE-ProRule" id="PRU00169"/>
    </source>
</evidence>
<dbReference type="SUPFAM" id="SSF46894">
    <property type="entry name" value="C-terminal effector domain of the bipartite response regulators"/>
    <property type="match status" value="1"/>
</dbReference>
<evidence type="ECO:0000256" key="1">
    <source>
        <dbReference type="ARBA" id="ARBA00022553"/>
    </source>
</evidence>
<dbReference type="SMART" id="SM00448">
    <property type="entry name" value="REC"/>
    <property type="match status" value="1"/>
</dbReference>
<dbReference type="InterPro" id="IPR011006">
    <property type="entry name" value="CheY-like_superfamily"/>
</dbReference>
<sequence length="213" mass="23019">MIRLLICDDHAIVRQGFRQIFADAADLCVAGEAADGAQALQAIRRGGIDVVLLDIALPGRDGLDVLKQVQQEFPKLPVLVVSTYSEKQYALRCLRLGASGYLNKAADPAELVTAIRKVAQGGMFVSPTVAETLAVAMRHGAEQPPHELLSQREYQVFTLIAAGKTASQIAEALSLSVNTVSTYRARIMDKISTHNDVETALYAVRHHLVSAIT</sequence>
<dbReference type="SMART" id="SM00421">
    <property type="entry name" value="HTH_LUXR"/>
    <property type="match status" value="1"/>
</dbReference>
<feature type="modified residue" description="4-aspartylphosphate" evidence="3">
    <location>
        <position position="54"/>
    </location>
</feature>
<dbReference type="GO" id="GO:0000160">
    <property type="term" value="P:phosphorelay signal transduction system"/>
    <property type="evidence" value="ECO:0007669"/>
    <property type="project" value="InterPro"/>
</dbReference>
<protein>
    <submittedName>
        <fullName evidence="6">DNA-binding response regulator</fullName>
    </submittedName>
</protein>
<dbReference type="InterPro" id="IPR039420">
    <property type="entry name" value="WalR-like"/>
</dbReference>
<dbReference type="AlphaFoldDB" id="A0A1F6VIB6"/>
<evidence type="ECO:0000259" key="5">
    <source>
        <dbReference type="PROSITE" id="PS50110"/>
    </source>
</evidence>
<dbReference type="GO" id="GO:0006355">
    <property type="term" value="P:regulation of DNA-templated transcription"/>
    <property type="evidence" value="ECO:0007669"/>
    <property type="project" value="InterPro"/>
</dbReference>
<dbReference type="InterPro" id="IPR016032">
    <property type="entry name" value="Sig_transdc_resp-reg_C-effctor"/>
</dbReference>
<dbReference type="PROSITE" id="PS50043">
    <property type="entry name" value="HTH_LUXR_2"/>
    <property type="match status" value="1"/>
</dbReference>
<dbReference type="Pfam" id="PF00072">
    <property type="entry name" value="Response_reg"/>
    <property type="match status" value="1"/>
</dbReference>
<feature type="domain" description="Response regulatory" evidence="5">
    <location>
        <begin position="3"/>
        <end position="119"/>
    </location>
</feature>
<dbReference type="PANTHER" id="PTHR43214">
    <property type="entry name" value="TWO-COMPONENT RESPONSE REGULATOR"/>
    <property type="match status" value="1"/>
</dbReference>
<evidence type="ECO:0000313" key="7">
    <source>
        <dbReference type="Proteomes" id="UP000179076"/>
    </source>
</evidence>
<gene>
    <name evidence="6" type="ORF">A2W18_07185</name>
</gene>
<dbReference type="EMBL" id="MFSP01000023">
    <property type="protein sequence ID" value="OGI69275.1"/>
    <property type="molecule type" value="Genomic_DNA"/>
</dbReference>
<dbReference type="PROSITE" id="PS00622">
    <property type="entry name" value="HTH_LUXR_1"/>
    <property type="match status" value="1"/>
</dbReference>
<dbReference type="InterPro" id="IPR000792">
    <property type="entry name" value="Tscrpt_reg_LuxR_C"/>
</dbReference>
<proteinExistence type="predicted"/>
<keyword evidence="2 6" id="KW-0238">DNA-binding</keyword>